<proteinExistence type="predicted"/>
<keyword evidence="2" id="KW-1185">Reference proteome</keyword>
<evidence type="ECO:0000313" key="1">
    <source>
        <dbReference type="EMBL" id="CAI5796291.1"/>
    </source>
</evidence>
<dbReference type="GO" id="GO:0000724">
    <property type="term" value="P:double-strand break repair via homologous recombination"/>
    <property type="evidence" value="ECO:0007669"/>
    <property type="project" value="TreeGrafter"/>
</dbReference>
<dbReference type="GO" id="GO:0097196">
    <property type="term" value="C:Shu complex"/>
    <property type="evidence" value="ECO:0007669"/>
    <property type="project" value="TreeGrafter"/>
</dbReference>
<evidence type="ECO:0008006" key="3">
    <source>
        <dbReference type="Google" id="ProtNLM"/>
    </source>
</evidence>
<dbReference type="Gene3D" id="3.40.50.300">
    <property type="entry name" value="P-loop containing nucleotide triphosphate hydrolases"/>
    <property type="match status" value="1"/>
</dbReference>
<dbReference type="InterPro" id="IPR027417">
    <property type="entry name" value="P-loop_NTPase"/>
</dbReference>
<reference evidence="1" key="1">
    <citation type="submission" date="2022-12" db="EMBL/GenBank/DDBJ databases">
        <authorList>
            <person name="Alioto T."/>
            <person name="Alioto T."/>
            <person name="Gomez Garrido J."/>
        </authorList>
    </citation>
    <scope>NUCLEOTIDE SEQUENCE</scope>
</reference>
<dbReference type="PANTHER" id="PTHR28653">
    <property type="match status" value="1"/>
</dbReference>
<sequence>MSTLQQQQQQPVPGADPAGLLLLLLPRPALLLLGPAGSGRSALSFRAALLGASSSSSSRARALFLAPRPLERLPAGGADAAGAGAIQRIHFLYPPSFRELLQLVASLHETFSCSLSLVVLDGLEEYLGSCSSPAMAAQLVALLLDTANHFSQKLPVESAAGCKLVVSMRLSGEAGEQAEYFSAIERYFPAQCWLHPSTEEIADSGSQGITKLIRARLSQPGTKDQEWLVRFDPQGDMRISLLPCEGEVDGCTASRSDRPPET</sequence>
<dbReference type="Proteomes" id="UP001178461">
    <property type="component" value="Chromosome 17"/>
</dbReference>
<organism evidence="1 2">
    <name type="scientific">Podarcis lilfordi</name>
    <name type="common">Lilford's wall lizard</name>
    <dbReference type="NCBI Taxonomy" id="74358"/>
    <lineage>
        <taxon>Eukaryota</taxon>
        <taxon>Metazoa</taxon>
        <taxon>Chordata</taxon>
        <taxon>Craniata</taxon>
        <taxon>Vertebrata</taxon>
        <taxon>Euteleostomi</taxon>
        <taxon>Lepidosauria</taxon>
        <taxon>Squamata</taxon>
        <taxon>Bifurcata</taxon>
        <taxon>Unidentata</taxon>
        <taxon>Episquamata</taxon>
        <taxon>Laterata</taxon>
        <taxon>Lacertibaenia</taxon>
        <taxon>Lacertidae</taxon>
        <taxon>Podarcis</taxon>
    </lineage>
</organism>
<dbReference type="GO" id="GO:0003697">
    <property type="term" value="F:single-stranded DNA binding"/>
    <property type="evidence" value="ECO:0007669"/>
    <property type="project" value="TreeGrafter"/>
</dbReference>
<dbReference type="EMBL" id="OX395142">
    <property type="protein sequence ID" value="CAI5796291.1"/>
    <property type="molecule type" value="Genomic_DNA"/>
</dbReference>
<dbReference type="AlphaFoldDB" id="A0AA35LHW9"/>
<evidence type="ECO:0000313" key="2">
    <source>
        <dbReference type="Proteomes" id="UP001178461"/>
    </source>
</evidence>
<protein>
    <recommendedName>
        <fullName evidence="3">SWIM-type zinc finger 7 associated protein 1</fullName>
    </recommendedName>
</protein>
<dbReference type="PANTHER" id="PTHR28653:SF1">
    <property type="entry name" value="ATPASE SWSAP1"/>
    <property type="match status" value="1"/>
</dbReference>
<gene>
    <name evidence="1" type="ORF">PODLI_1B034190</name>
</gene>
<name>A0AA35LHW9_9SAUR</name>
<accession>A0AA35LHW9</accession>